<evidence type="ECO:0000313" key="12">
    <source>
        <dbReference type="Proteomes" id="UP001408789"/>
    </source>
</evidence>
<dbReference type="Pfam" id="PF07727">
    <property type="entry name" value="RVT_2"/>
    <property type="match status" value="1"/>
</dbReference>
<feature type="domain" description="Integrase catalytic" evidence="10">
    <location>
        <begin position="954"/>
        <end position="1126"/>
    </location>
</feature>
<dbReference type="InterPro" id="IPR012337">
    <property type="entry name" value="RNaseH-like_sf"/>
</dbReference>
<feature type="transmembrane region" description="Helical" evidence="8">
    <location>
        <begin position="225"/>
        <end position="243"/>
    </location>
</feature>
<evidence type="ECO:0000313" key="11">
    <source>
        <dbReference type="EMBL" id="KAK9064143.1"/>
    </source>
</evidence>
<dbReference type="Pfam" id="PF01740">
    <property type="entry name" value="STAS"/>
    <property type="match status" value="1"/>
</dbReference>
<dbReference type="InterPro" id="IPR002645">
    <property type="entry name" value="STAS_dom"/>
</dbReference>
<feature type="compositionally biased region" description="Basic and acidic residues" evidence="7">
    <location>
        <begin position="2071"/>
        <end position="2082"/>
    </location>
</feature>
<feature type="compositionally biased region" description="Low complexity" evidence="7">
    <location>
        <begin position="692"/>
        <end position="720"/>
    </location>
</feature>
<name>A0AAP0D0K6_9ASTR</name>
<feature type="region of interest" description="Disordered" evidence="7">
    <location>
        <begin position="1192"/>
        <end position="1329"/>
    </location>
</feature>
<keyword evidence="4" id="KW-0064">Aspartyl protease</keyword>
<dbReference type="NCBIfam" id="TIGR00815">
    <property type="entry name" value="sulP"/>
    <property type="match status" value="1"/>
</dbReference>
<evidence type="ECO:0000256" key="7">
    <source>
        <dbReference type="SAM" id="MobiDB-lite"/>
    </source>
</evidence>
<feature type="region of interest" description="Disordered" evidence="7">
    <location>
        <begin position="2056"/>
        <end position="2114"/>
    </location>
</feature>
<keyword evidence="6 8" id="KW-0472">Membrane</keyword>
<reference evidence="11 12" key="1">
    <citation type="submission" date="2024-04" db="EMBL/GenBank/DDBJ databases">
        <title>The reference genome of an endangered Asteraceae, Deinandra increscens subsp. villosa, native to the Central Coast of California.</title>
        <authorList>
            <person name="Guilliams M."/>
            <person name="Hasenstab-Lehman K."/>
            <person name="Meyer R."/>
            <person name="Mcevoy S."/>
        </authorList>
    </citation>
    <scope>NUCLEOTIDE SEQUENCE [LARGE SCALE GENOMIC DNA]</scope>
    <source>
        <tissue evidence="11">Leaf</tissue>
    </source>
</reference>
<feature type="region of interest" description="Disordered" evidence="7">
    <location>
        <begin position="679"/>
        <end position="727"/>
    </location>
</feature>
<dbReference type="SUPFAM" id="SSF56672">
    <property type="entry name" value="DNA/RNA polymerases"/>
    <property type="match status" value="1"/>
</dbReference>
<dbReference type="GO" id="GO:0008271">
    <property type="term" value="F:secondary active sulfate transmembrane transporter activity"/>
    <property type="evidence" value="ECO:0007669"/>
    <property type="project" value="InterPro"/>
</dbReference>
<evidence type="ECO:0000256" key="3">
    <source>
        <dbReference type="ARBA" id="ARBA00022692"/>
    </source>
</evidence>
<dbReference type="InterPro" id="IPR025724">
    <property type="entry name" value="GAG-pre-integrase_dom"/>
</dbReference>
<evidence type="ECO:0000256" key="5">
    <source>
        <dbReference type="ARBA" id="ARBA00022989"/>
    </source>
</evidence>
<keyword evidence="2" id="KW-0813">Transport</keyword>
<protein>
    <submittedName>
        <fullName evidence="11">Uncharacterized protein</fullName>
    </submittedName>
</protein>
<keyword evidence="4" id="KW-0378">Hydrolase</keyword>
<feature type="compositionally biased region" description="Pro residues" evidence="7">
    <location>
        <begin position="1217"/>
        <end position="1262"/>
    </location>
</feature>
<feature type="domain" description="STAS" evidence="9">
    <location>
        <begin position="1919"/>
        <end position="2044"/>
    </location>
</feature>
<sequence>MRPPPPTNRSVRIIPFQHSSYSDAGAEDTTSLLSRWKGRLNRMKVIDWIELFIPCSRWIRTYDWRQYLQPDLVSGLTVGIMLVPQSMSYAKLAGLQPIYGLYTGLVPIFVYAVFGSSRQLAVGPVALVSLLVSNVLGTFHSSGELYTQLAILLSLMVGILECTMGLLRLGWLIRFISHSVISGFTTASAIVIALSQAKYFLGYSVVRSSEIIPLVKSIISGADKFSWPPFMMGSTILAIMLIMKHLGKTRKNLRFLRAAGPLTAVVLGTTFVKIFHPSSISLVGNIPQGLPSFSIPKEFGHVTSLIPTTFLITGVAILESVGIAKALAAKNGYELDSNQELFGLGVANIFGSFFSAYPATGSFSRSAVNHESGAKTGMSGIIMGIIICSALLFMTPLFEYIPQPLTAALPPMATLVAFDQRTKTHHNSHKFGFTLTASNYGYWKTMLTPFLVTNSLFGYVDESIPCPPTTITSTPAATTENPTPAPVTADNPQHPIWVANDAHVRMLILSTISETSFQHVQGTTSRDLWLSLERAYAPHTASREYTLKTQLLRIEMRSDESSSDYLTRAQEYATALSNIGEPMKEKDVVMLVISGLRDEYNGLKTTALSRQLVFNELHALIADHEFMLKKIAPEVPPAQAFAAKAATAPGPSSQPNPEALLAVQQLASQLGLQIQLPPSPQAFYAGQQPSFRRNNQQQPRTNNLRNRNNNNNRPTQGGNRFPWATHQNSVSGTCNKCGIGHVPSQCPQRDPATLPKRSPPSANFSEYRSQASNMWLPDTGSSHHVAPDMSTFDSAESYYGGDNLHVGNGKGLPILHIGSSHIRSPTKTFNLLNILHVPNIKQNLLSVQKFCHDNDVYFEFHATYFSVKDTSTHTTLLMGPAADGLYSFQSPSFKPINKVSFSATRASPSTWHQRLGHPHAQLLKSMLQTNKLPLKNNCFDKFCDSCSIGKSSKLHLFPTSIKSNHVLDLLFCDVWGPSPEPSFEGHKYFLLCVDHYSKYMWFFPLKAKSDVYTTFKQFIKMAERQFQTKIKSVQTDWGGEFRNLSPFFLDLGIRHHLSCPHTSEQNGIVERRHRHVVETGLTLLAHSHVPRRFWHFAFDTAVYLINRMPMRSNSSISPFQHLFNRPPDYTFLRVFGSQCFPHLRPYNQHKLDFRSTSCVFLGYSPAHHGYRCFDPITDRLYISRHVRFNEHCFPFQPKPSPPPPSPTREPYISSYPDPIPPDSDPTPSVDPTPSATNPPPPPPGPTPPDTSPIPPPPPPPTTPLQTYRRRPKTTTTQSTPAQTAVPRPRPSNLRPNPKQTTPYNASSFSTIKSDSDTEPSSFTAANNDPKWRQAMADEYSALLKNGTWSLVPRVPGANIVDCKWLYKLKRDATGAISRYKARLVAKGYRQQPGIDYQETFSPVVKATTIRLVMSIAVTHRWHLRQLDIQNAFLHGDLKETVYLQQPPGFVDPQRPNHVCRLHKSLYGLKQAPRAWFHRLSTALYHLGFRGSKTDPSLFIYNSRSTILYMLVYVDDIILTGNNQQAIDQVVLRLGQHFPVQDMGRLSYFLGIEVVYRGSDIILSQQKYILDLLQKAGLSDAKPVTSPMTTSANLALGDSPPCENQVRYRQVVGALQYVTLSRPDIAYAVNKVCQFMHSPTENHWSAVKRILRYLRGTTTHGLLLQQNSASVLHAYADSANNSVSAFSDADWAGDPDDRRSTGGYAIYLGSNLVSWSARKQKTVSRSSTEAEYKALADTVAEITWIRSLLRELHVSVASAPTLWCDNLGATYLTANPVFHARTKHVEVDFHFVREQVYRGNLRVQFISTDDQIADIFTKPLSSHRFANLRSKLKCALAAIVVSAVIGLVDYEEAVFLWKVDKKDFFLWTVTSATTLFFGIEIGVLVGVGFSLAFVIHESANPHIAVLGRLPGTTVYRNTQQYPEAYTYNGIVIVRIDAPIYFANTSFIKDRLREYEIVVDQSTSRRGPEVKRICFVILEMAPVTYVDSSAVQALKELYQEYKSRDIQIAIANPNRDVLLTLSKSGFIDLVGKEWCFVRVHDAVQVCLQYVQTSTASPKAPHISLHNSTSYSERLNERLERKEDLSAPEMESGERERLIPTEEDPITQPLLARKSRK</sequence>
<feature type="transmembrane region" description="Helical" evidence="8">
    <location>
        <begin position="121"/>
        <end position="139"/>
    </location>
</feature>
<dbReference type="InterPro" id="IPR011547">
    <property type="entry name" value="SLC26A/SulP_dom"/>
</dbReference>
<dbReference type="EMBL" id="JBCNJP010000018">
    <property type="protein sequence ID" value="KAK9064143.1"/>
    <property type="molecule type" value="Genomic_DNA"/>
</dbReference>
<feature type="compositionally biased region" description="Pro residues" evidence="7">
    <location>
        <begin position="1196"/>
        <end position="1207"/>
    </location>
</feature>
<keyword evidence="3 8" id="KW-0812">Transmembrane</keyword>
<dbReference type="InterPro" id="IPR001902">
    <property type="entry name" value="SLC26A/SulP_fam"/>
</dbReference>
<feature type="transmembrane region" description="Helical" evidence="8">
    <location>
        <begin position="380"/>
        <end position="398"/>
    </location>
</feature>
<dbReference type="Pfam" id="PF14223">
    <property type="entry name" value="Retrotran_gag_2"/>
    <property type="match status" value="1"/>
</dbReference>
<feature type="region of interest" description="Disordered" evidence="7">
    <location>
        <begin position="746"/>
        <end position="765"/>
    </location>
</feature>
<dbReference type="Gene3D" id="3.30.750.24">
    <property type="entry name" value="STAS domain"/>
    <property type="match status" value="1"/>
</dbReference>
<dbReference type="Pfam" id="PF25597">
    <property type="entry name" value="SH3_retrovirus"/>
    <property type="match status" value="1"/>
</dbReference>
<evidence type="ECO:0000256" key="8">
    <source>
        <dbReference type="SAM" id="Phobius"/>
    </source>
</evidence>
<dbReference type="GO" id="GO:0003676">
    <property type="term" value="F:nucleic acid binding"/>
    <property type="evidence" value="ECO:0007669"/>
    <property type="project" value="InterPro"/>
</dbReference>
<dbReference type="InterPro" id="IPR001584">
    <property type="entry name" value="Integrase_cat-core"/>
</dbReference>
<dbReference type="PROSITE" id="PS50801">
    <property type="entry name" value="STAS"/>
    <property type="match status" value="1"/>
</dbReference>
<dbReference type="CDD" id="cd07042">
    <property type="entry name" value="STAS_SulP_like_sulfate_transporter"/>
    <property type="match status" value="1"/>
</dbReference>
<dbReference type="Pfam" id="PF22936">
    <property type="entry name" value="Pol_BBD"/>
    <property type="match status" value="1"/>
</dbReference>
<dbReference type="GO" id="GO:0015074">
    <property type="term" value="P:DNA integration"/>
    <property type="evidence" value="ECO:0007669"/>
    <property type="project" value="InterPro"/>
</dbReference>
<dbReference type="CDD" id="cd09272">
    <property type="entry name" value="RNase_HI_RT_Ty1"/>
    <property type="match status" value="1"/>
</dbReference>
<keyword evidence="12" id="KW-1185">Reference proteome</keyword>
<dbReference type="GO" id="GO:0016020">
    <property type="term" value="C:membrane"/>
    <property type="evidence" value="ECO:0007669"/>
    <property type="project" value="UniProtKB-SubCell"/>
</dbReference>
<accession>A0AAP0D0K6</accession>
<dbReference type="FunFam" id="3.30.750.24:FF:000002">
    <property type="entry name" value="Sulfate transporter 31"/>
    <property type="match status" value="1"/>
</dbReference>
<evidence type="ECO:0000256" key="2">
    <source>
        <dbReference type="ARBA" id="ARBA00022448"/>
    </source>
</evidence>
<dbReference type="PROSITE" id="PS01130">
    <property type="entry name" value="SLC26A"/>
    <property type="match status" value="1"/>
</dbReference>
<proteinExistence type="predicted"/>
<dbReference type="InterPro" id="IPR043502">
    <property type="entry name" value="DNA/RNA_pol_sf"/>
</dbReference>
<dbReference type="Proteomes" id="UP001408789">
    <property type="component" value="Unassembled WGS sequence"/>
</dbReference>
<feature type="transmembrane region" description="Helical" evidence="8">
    <location>
        <begin position="96"/>
        <end position="114"/>
    </location>
</feature>
<evidence type="ECO:0000256" key="6">
    <source>
        <dbReference type="ARBA" id="ARBA00023136"/>
    </source>
</evidence>
<dbReference type="Gene3D" id="3.30.420.10">
    <property type="entry name" value="Ribonuclease H-like superfamily/Ribonuclease H"/>
    <property type="match status" value="1"/>
</dbReference>
<dbReference type="SUPFAM" id="SSF52091">
    <property type="entry name" value="SpoIIaa-like"/>
    <property type="match status" value="1"/>
</dbReference>
<dbReference type="Pfam" id="PF13976">
    <property type="entry name" value="gag_pre-integrs"/>
    <property type="match status" value="1"/>
</dbReference>
<dbReference type="Pfam" id="PF00916">
    <property type="entry name" value="Sulfate_transp"/>
    <property type="match status" value="2"/>
</dbReference>
<keyword evidence="4" id="KW-0645">Protease</keyword>
<dbReference type="SUPFAM" id="SSF53098">
    <property type="entry name" value="Ribonuclease H-like"/>
    <property type="match status" value="1"/>
</dbReference>
<dbReference type="InterPro" id="IPR018045">
    <property type="entry name" value="S04_transporter_CS"/>
</dbReference>
<gene>
    <name evidence="11" type="ORF">SSX86_018015</name>
</gene>
<dbReference type="InterPro" id="IPR036513">
    <property type="entry name" value="STAS_dom_sf"/>
</dbReference>
<dbReference type="PANTHER" id="PTHR11814">
    <property type="entry name" value="SULFATE TRANSPORTER"/>
    <property type="match status" value="1"/>
</dbReference>
<dbReference type="InterPro" id="IPR054722">
    <property type="entry name" value="PolX-like_BBD"/>
</dbReference>
<dbReference type="PROSITE" id="PS50994">
    <property type="entry name" value="INTEGRASE"/>
    <property type="match status" value="1"/>
</dbReference>
<organism evidence="11 12">
    <name type="scientific">Deinandra increscens subsp. villosa</name>
    <dbReference type="NCBI Taxonomy" id="3103831"/>
    <lineage>
        <taxon>Eukaryota</taxon>
        <taxon>Viridiplantae</taxon>
        <taxon>Streptophyta</taxon>
        <taxon>Embryophyta</taxon>
        <taxon>Tracheophyta</taxon>
        <taxon>Spermatophyta</taxon>
        <taxon>Magnoliopsida</taxon>
        <taxon>eudicotyledons</taxon>
        <taxon>Gunneridae</taxon>
        <taxon>Pentapetalae</taxon>
        <taxon>asterids</taxon>
        <taxon>campanulids</taxon>
        <taxon>Asterales</taxon>
        <taxon>Asteraceae</taxon>
        <taxon>Asteroideae</taxon>
        <taxon>Heliantheae alliance</taxon>
        <taxon>Madieae</taxon>
        <taxon>Madiinae</taxon>
        <taxon>Deinandra</taxon>
    </lineage>
</organism>
<evidence type="ECO:0000256" key="4">
    <source>
        <dbReference type="ARBA" id="ARBA00022750"/>
    </source>
</evidence>
<dbReference type="InterPro" id="IPR057670">
    <property type="entry name" value="SH3_retrovirus"/>
</dbReference>
<comment type="caution">
    <text evidence="11">The sequence shown here is derived from an EMBL/GenBank/DDBJ whole genome shotgun (WGS) entry which is preliminary data.</text>
</comment>
<evidence type="ECO:0000256" key="1">
    <source>
        <dbReference type="ARBA" id="ARBA00004141"/>
    </source>
</evidence>
<evidence type="ECO:0000259" key="9">
    <source>
        <dbReference type="PROSITE" id="PS50801"/>
    </source>
</evidence>
<feature type="compositionally biased region" description="Polar residues" evidence="7">
    <location>
        <begin position="1298"/>
        <end position="1326"/>
    </location>
</feature>
<feature type="transmembrane region" description="Helical" evidence="8">
    <location>
        <begin position="145"/>
        <end position="167"/>
    </location>
</feature>
<feature type="transmembrane region" description="Helical" evidence="8">
    <location>
        <begin position="179"/>
        <end position="205"/>
    </location>
</feature>
<dbReference type="GO" id="GO:0004190">
    <property type="term" value="F:aspartic-type endopeptidase activity"/>
    <property type="evidence" value="ECO:0007669"/>
    <property type="project" value="UniProtKB-KW"/>
</dbReference>
<comment type="subcellular location">
    <subcellularLocation>
        <location evidence="1">Membrane</location>
        <topology evidence="1">Multi-pass membrane protein</topology>
    </subcellularLocation>
</comment>
<feature type="compositionally biased region" description="Low complexity" evidence="7">
    <location>
        <begin position="1273"/>
        <end position="1297"/>
    </location>
</feature>
<keyword evidence="5 8" id="KW-1133">Transmembrane helix</keyword>
<evidence type="ECO:0000259" key="10">
    <source>
        <dbReference type="PROSITE" id="PS50994"/>
    </source>
</evidence>
<dbReference type="InterPro" id="IPR013103">
    <property type="entry name" value="RVT_2"/>
</dbReference>
<feature type="transmembrane region" description="Helical" evidence="8">
    <location>
        <begin position="1863"/>
        <end position="1894"/>
    </location>
</feature>
<feature type="transmembrane region" description="Helical" evidence="8">
    <location>
        <begin position="1834"/>
        <end position="1856"/>
    </location>
</feature>
<dbReference type="InterPro" id="IPR036397">
    <property type="entry name" value="RNaseH_sf"/>
</dbReference>
<feature type="transmembrane region" description="Helical" evidence="8">
    <location>
        <begin position="341"/>
        <end position="359"/>
    </location>
</feature>